<dbReference type="Pfam" id="PF04149">
    <property type="entry name" value="DUF397"/>
    <property type="match status" value="1"/>
</dbReference>
<feature type="domain" description="DUF397" evidence="2">
    <location>
        <begin position="10"/>
        <end position="62"/>
    </location>
</feature>
<dbReference type="InterPro" id="IPR007278">
    <property type="entry name" value="DUF397"/>
</dbReference>
<gene>
    <name evidence="3" type="ORF">AB5J49_24620</name>
</gene>
<sequence length="75" mass="7910">MDTSEQLKAATWRKSSYSGTSGGDCVEVADLTPCVAVRDSKNPGHGMLTLTPEAFRTFVDYVGSGKGAKPGVSER</sequence>
<reference evidence="3" key="1">
    <citation type="submission" date="2024-07" db="EMBL/GenBank/DDBJ databases">
        <authorList>
            <person name="Yu S.T."/>
        </authorList>
    </citation>
    <scope>NUCLEOTIDE SEQUENCE</scope>
    <source>
        <strain evidence="3">R28</strain>
    </source>
</reference>
<feature type="region of interest" description="Disordered" evidence="1">
    <location>
        <begin position="1"/>
        <end position="20"/>
    </location>
</feature>
<accession>A0AB39PZJ0</accession>
<dbReference type="AlphaFoldDB" id="A0AB39PZJ0"/>
<dbReference type="EMBL" id="CP163439">
    <property type="protein sequence ID" value="XDQ36267.1"/>
    <property type="molecule type" value="Genomic_DNA"/>
</dbReference>
<evidence type="ECO:0000259" key="2">
    <source>
        <dbReference type="Pfam" id="PF04149"/>
    </source>
</evidence>
<evidence type="ECO:0000256" key="1">
    <source>
        <dbReference type="SAM" id="MobiDB-lite"/>
    </source>
</evidence>
<name>A0AB39PZJ0_9ACTN</name>
<proteinExistence type="predicted"/>
<organism evidence="3">
    <name type="scientific">Streptomyces sp. R28</name>
    <dbReference type="NCBI Taxonomy" id="3238628"/>
    <lineage>
        <taxon>Bacteria</taxon>
        <taxon>Bacillati</taxon>
        <taxon>Actinomycetota</taxon>
        <taxon>Actinomycetes</taxon>
        <taxon>Kitasatosporales</taxon>
        <taxon>Streptomycetaceae</taxon>
        <taxon>Streptomyces</taxon>
    </lineage>
</organism>
<protein>
    <submittedName>
        <fullName evidence="3">DUF397 domain-containing protein</fullName>
    </submittedName>
</protein>
<evidence type="ECO:0000313" key="3">
    <source>
        <dbReference type="EMBL" id="XDQ36267.1"/>
    </source>
</evidence>
<dbReference type="RefSeq" id="WP_369170796.1">
    <property type="nucleotide sequence ID" value="NZ_CP163439.1"/>
</dbReference>